<dbReference type="InterPro" id="IPR029063">
    <property type="entry name" value="SAM-dependent_MTases_sf"/>
</dbReference>
<protein>
    <recommendedName>
        <fullName evidence="3">Leucine carboxyl methyltransferase</fullName>
    </recommendedName>
</protein>
<evidence type="ECO:0008006" key="3">
    <source>
        <dbReference type="Google" id="ProtNLM"/>
    </source>
</evidence>
<sequence length="272" mass="31755">MLEEITDTACELLRFKSAADTIPYAKEVAQYFGIGVEPPQDFGFWVSVVHFEMRYRSLTYFLERTTTSNVLEISSGFSYRGLDFCQTNPAMRYVDTDLEVIVHKKKEILDTWRINAPVNFEIQSLDVRDFDTYPMMDGPVTILNEGLLLYFDKDEQERILKNIHRFLCTYGGTWITADIYLKHETDRVGSDGDKKWDAFFRKKGVKQHLFESFEQAEQFFSANGFEVIERYVPEFERYSGVARLFEHGTALQLEALRNKGKVQETWHLKPIG</sequence>
<organism evidence="1 2">
    <name type="scientific">Sphingobacterium yanglingense</name>
    <dbReference type="NCBI Taxonomy" id="1437280"/>
    <lineage>
        <taxon>Bacteria</taxon>
        <taxon>Pseudomonadati</taxon>
        <taxon>Bacteroidota</taxon>
        <taxon>Sphingobacteriia</taxon>
        <taxon>Sphingobacteriales</taxon>
        <taxon>Sphingobacteriaceae</taxon>
        <taxon>Sphingobacterium</taxon>
    </lineage>
</organism>
<dbReference type="Proteomes" id="UP000295292">
    <property type="component" value="Unassembled WGS sequence"/>
</dbReference>
<accession>A0A4R6W8R1</accession>
<evidence type="ECO:0000313" key="1">
    <source>
        <dbReference type="EMBL" id="TDQ75385.1"/>
    </source>
</evidence>
<dbReference type="SUPFAM" id="SSF53335">
    <property type="entry name" value="S-adenosyl-L-methionine-dependent methyltransferases"/>
    <property type="match status" value="1"/>
</dbReference>
<gene>
    <name evidence="1" type="ORF">CLV99_3990</name>
</gene>
<reference evidence="1 2" key="1">
    <citation type="submission" date="2019-03" db="EMBL/GenBank/DDBJ databases">
        <title>Genomic Encyclopedia of Archaeal and Bacterial Type Strains, Phase II (KMG-II): from individual species to whole genera.</title>
        <authorList>
            <person name="Goeker M."/>
        </authorList>
    </citation>
    <scope>NUCLEOTIDE SEQUENCE [LARGE SCALE GENOMIC DNA]</scope>
    <source>
        <strain evidence="1 2">DSM 28353</strain>
    </source>
</reference>
<evidence type="ECO:0000313" key="2">
    <source>
        <dbReference type="Proteomes" id="UP000295292"/>
    </source>
</evidence>
<proteinExistence type="predicted"/>
<keyword evidence="2" id="KW-1185">Reference proteome</keyword>
<dbReference type="EMBL" id="SNYV01000017">
    <property type="protein sequence ID" value="TDQ75385.1"/>
    <property type="molecule type" value="Genomic_DNA"/>
</dbReference>
<dbReference type="Gene3D" id="3.40.50.150">
    <property type="entry name" value="Vaccinia Virus protein VP39"/>
    <property type="match status" value="1"/>
</dbReference>
<dbReference type="AlphaFoldDB" id="A0A4R6W8R1"/>
<name>A0A4R6W8R1_9SPHI</name>
<comment type="caution">
    <text evidence="1">The sequence shown here is derived from an EMBL/GenBank/DDBJ whole genome shotgun (WGS) entry which is preliminary data.</text>
</comment>